<keyword evidence="2" id="KW-1185">Reference proteome</keyword>
<reference evidence="1 2" key="1">
    <citation type="journal article" date="2021" name="Elife">
        <title>Chloroplast acquisition without the gene transfer in kleptoplastic sea slugs, Plakobranchus ocellatus.</title>
        <authorList>
            <person name="Maeda T."/>
            <person name="Takahashi S."/>
            <person name="Yoshida T."/>
            <person name="Shimamura S."/>
            <person name="Takaki Y."/>
            <person name="Nagai Y."/>
            <person name="Toyoda A."/>
            <person name="Suzuki Y."/>
            <person name="Arimoto A."/>
            <person name="Ishii H."/>
            <person name="Satoh N."/>
            <person name="Nishiyama T."/>
            <person name="Hasebe M."/>
            <person name="Maruyama T."/>
            <person name="Minagawa J."/>
            <person name="Obokata J."/>
            <person name="Shigenobu S."/>
        </authorList>
    </citation>
    <scope>NUCLEOTIDE SEQUENCE [LARGE SCALE GENOMIC DNA]</scope>
</reference>
<gene>
    <name evidence="1" type="ORF">PoB_006994900</name>
</gene>
<dbReference type="AlphaFoldDB" id="A0AAV4DGS8"/>
<accession>A0AAV4DGS8</accession>
<dbReference type="EMBL" id="BLXT01007882">
    <property type="protein sequence ID" value="GFO43444.1"/>
    <property type="molecule type" value="Genomic_DNA"/>
</dbReference>
<proteinExistence type="predicted"/>
<evidence type="ECO:0000313" key="2">
    <source>
        <dbReference type="Proteomes" id="UP000735302"/>
    </source>
</evidence>
<organism evidence="1 2">
    <name type="scientific">Plakobranchus ocellatus</name>
    <dbReference type="NCBI Taxonomy" id="259542"/>
    <lineage>
        <taxon>Eukaryota</taxon>
        <taxon>Metazoa</taxon>
        <taxon>Spiralia</taxon>
        <taxon>Lophotrochozoa</taxon>
        <taxon>Mollusca</taxon>
        <taxon>Gastropoda</taxon>
        <taxon>Heterobranchia</taxon>
        <taxon>Euthyneura</taxon>
        <taxon>Panpulmonata</taxon>
        <taxon>Sacoglossa</taxon>
        <taxon>Placobranchoidea</taxon>
        <taxon>Plakobranchidae</taxon>
        <taxon>Plakobranchus</taxon>
    </lineage>
</organism>
<dbReference type="Proteomes" id="UP000735302">
    <property type="component" value="Unassembled WGS sequence"/>
</dbReference>
<sequence>MLFPRHEKVTLGHAAILGERFFFTKTLANVCRGRGVDSYFCIKPVHINVISAFQPPQVRAPVTWLELEPKIGVPADLRAFWLSTVPPTSLRNRCKSRCHAPFAGRIAGADLKVHAMCVGRTP</sequence>
<comment type="caution">
    <text evidence="1">The sequence shown here is derived from an EMBL/GenBank/DDBJ whole genome shotgun (WGS) entry which is preliminary data.</text>
</comment>
<evidence type="ECO:0000313" key="1">
    <source>
        <dbReference type="EMBL" id="GFO43444.1"/>
    </source>
</evidence>
<name>A0AAV4DGS8_9GAST</name>
<protein>
    <submittedName>
        <fullName evidence="1">Uncharacterized protein</fullName>
    </submittedName>
</protein>